<dbReference type="PANTHER" id="PTHR34322">
    <property type="entry name" value="TRANSPOSASE, Y1_TNP DOMAIN-CONTAINING"/>
    <property type="match status" value="1"/>
</dbReference>
<protein>
    <submittedName>
        <fullName evidence="2">Transposase</fullName>
    </submittedName>
</protein>
<dbReference type="GO" id="GO:0006313">
    <property type="term" value="P:DNA transposition"/>
    <property type="evidence" value="ECO:0007669"/>
    <property type="project" value="InterPro"/>
</dbReference>
<evidence type="ECO:0000313" key="2">
    <source>
        <dbReference type="EMBL" id="MDO7786205.1"/>
    </source>
</evidence>
<dbReference type="Proteomes" id="UP001172911">
    <property type="component" value="Unassembled WGS sequence"/>
</dbReference>
<dbReference type="InterPro" id="IPR036515">
    <property type="entry name" value="Transposase_17_sf"/>
</dbReference>
<gene>
    <name evidence="2" type="ORF">P6N53_03080</name>
</gene>
<dbReference type="GO" id="GO:0003677">
    <property type="term" value="F:DNA binding"/>
    <property type="evidence" value="ECO:0007669"/>
    <property type="project" value="InterPro"/>
</dbReference>
<dbReference type="SMART" id="SM01321">
    <property type="entry name" value="Y1_Tnp"/>
    <property type="match status" value="1"/>
</dbReference>
<name>A0AAW7Z9W3_9FIRM</name>
<dbReference type="PANTHER" id="PTHR34322:SF2">
    <property type="entry name" value="TRANSPOSASE IS200-LIKE DOMAIN-CONTAINING PROTEIN"/>
    <property type="match status" value="1"/>
</dbReference>
<dbReference type="RefSeq" id="WP_304541091.1">
    <property type="nucleotide sequence ID" value="NZ_JARPTC010000003.1"/>
</dbReference>
<dbReference type="Pfam" id="PF01797">
    <property type="entry name" value="Y1_Tnp"/>
    <property type="match status" value="1"/>
</dbReference>
<dbReference type="EMBL" id="JARPTC010000003">
    <property type="protein sequence ID" value="MDO7786205.1"/>
    <property type="molecule type" value="Genomic_DNA"/>
</dbReference>
<dbReference type="InterPro" id="IPR002686">
    <property type="entry name" value="Transposase_17"/>
</dbReference>
<evidence type="ECO:0000313" key="3">
    <source>
        <dbReference type="Proteomes" id="UP001172911"/>
    </source>
</evidence>
<feature type="domain" description="Transposase IS200-like" evidence="1">
    <location>
        <begin position="9"/>
        <end position="123"/>
    </location>
</feature>
<dbReference type="GO" id="GO:0004803">
    <property type="term" value="F:transposase activity"/>
    <property type="evidence" value="ECO:0007669"/>
    <property type="project" value="InterPro"/>
</dbReference>
<accession>A0AAW7Z9W3</accession>
<organism evidence="2 3">
    <name type="scientific">Desulforamulus aquiferis</name>
    <dbReference type="NCBI Taxonomy" id="1397668"/>
    <lineage>
        <taxon>Bacteria</taxon>
        <taxon>Bacillati</taxon>
        <taxon>Bacillota</taxon>
        <taxon>Clostridia</taxon>
        <taxon>Eubacteriales</taxon>
        <taxon>Peptococcaceae</taxon>
        <taxon>Desulforamulus</taxon>
    </lineage>
</organism>
<reference evidence="2" key="1">
    <citation type="journal article" date="2023" name="J. Hazard. Mater.">
        <title>Anaerobic biodegradation of pyrene and benzo[a]pyrene by a new sulfate-reducing Desulforamulus aquiferis strain DSA.</title>
        <authorList>
            <person name="Zhang Z."/>
            <person name="Sun J."/>
            <person name="Gong X."/>
            <person name="Wang C."/>
            <person name="Wang H."/>
        </authorList>
    </citation>
    <scope>NUCLEOTIDE SEQUENCE</scope>
    <source>
        <strain evidence="2">DSA</strain>
    </source>
</reference>
<reference evidence="2" key="2">
    <citation type="submission" date="2023-03" db="EMBL/GenBank/DDBJ databases">
        <authorList>
            <person name="Zhang Z."/>
        </authorList>
    </citation>
    <scope>NUCLEOTIDE SEQUENCE</scope>
    <source>
        <strain evidence="2">DSA</strain>
    </source>
</reference>
<keyword evidence="3" id="KW-1185">Reference proteome</keyword>
<evidence type="ECO:0000259" key="1">
    <source>
        <dbReference type="SMART" id="SM01321"/>
    </source>
</evidence>
<comment type="caution">
    <text evidence="2">The sequence shown here is derived from an EMBL/GenBank/DDBJ whole genome shotgun (WGS) entry which is preliminary data.</text>
</comment>
<sequence length="249" mass="29596">MARKAREKSTTGIYHIMLRGIDKRDIFLDDEDREKFLDYLAKAKEKATCLIYGYCLMDNHVHLLIEEGHEHIGESIKRVAVGYVYWHNEKYSRTGHLFQNRYKSEVVEDDTYFITVLRYIHQNPIKAGLVQDISHYKWSSYIHYIEGSEDLINLDIAMNFFISQDKFIEFMRTPSSEQCLEENIKVRYSDKQLKEIILKLYPKQDLISNLTKEKRDEFIRRIKQYTNASNRQISRVLGIGRGIVERVDK</sequence>
<dbReference type="Gene3D" id="3.30.70.1290">
    <property type="entry name" value="Transposase IS200-like"/>
    <property type="match status" value="1"/>
</dbReference>
<dbReference type="AlphaFoldDB" id="A0AAW7Z9W3"/>
<proteinExistence type="predicted"/>
<dbReference type="SUPFAM" id="SSF143422">
    <property type="entry name" value="Transposase IS200-like"/>
    <property type="match status" value="1"/>
</dbReference>